<sequence>MLFRLVTTALALCPKGDRDEALAMTRAYIGDVAATCRQSVRQVLRTMGLTSAETQQLFEVSTDEEEEEEEQQQQQPDEPTVVEEEGVSAEGRTEEPQPEVEASRAGEGDEETGIADSKREAKRRREREEREEEMAALRTGIATLEALLAQKIARYGELQDEDLLDYCDG</sequence>
<proteinExistence type="predicted"/>
<reference evidence="3" key="1">
    <citation type="submission" date="2025-08" db="UniProtKB">
        <authorList>
            <consortium name="RefSeq"/>
        </authorList>
    </citation>
    <scope>IDENTIFICATION</scope>
    <source>
        <tissue evidence="3">Whole organism</tissue>
    </source>
</reference>
<dbReference type="RefSeq" id="XP_052130158.1">
    <property type="nucleotide sequence ID" value="XM_052274198.1"/>
</dbReference>
<keyword evidence="2" id="KW-1185">Reference proteome</keyword>
<evidence type="ECO:0000313" key="2">
    <source>
        <dbReference type="Proteomes" id="UP000504606"/>
    </source>
</evidence>
<feature type="region of interest" description="Disordered" evidence="1">
    <location>
        <begin position="58"/>
        <end position="131"/>
    </location>
</feature>
<accession>A0A9C6X6W6</accession>
<name>A0A9C6X6W6_FRAOC</name>
<evidence type="ECO:0000256" key="1">
    <source>
        <dbReference type="SAM" id="MobiDB-lite"/>
    </source>
</evidence>
<evidence type="ECO:0000313" key="3">
    <source>
        <dbReference type="RefSeq" id="XP_052130158.1"/>
    </source>
</evidence>
<gene>
    <name evidence="3" type="primary">LOC127751120</name>
</gene>
<dbReference type="GeneID" id="127751120"/>
<dbReference type="Proteomes" id="UP000504606">
    <property type="component" value="Unplaced"/>
</dbReference>
<dbReference type="AlphaFoldDB" id="A0A9C6X6W6"/>
<feature type="compositionally biased region" description="Acidic residues" evidence="1">
    <location>
        <begin position="61"/>
        <end position="71"/>
    </location>
</feature>
<feature type="compositionally biased region" description="Basic and acidic residues" evidence="1">
    <location>
        <begin position="91"/>
        <end position="107"/>
    </location>
</feature>
<protein>
    <submittedName>
        <fullName evidence="3">Uncharacterized protein LOC127751120 isoform X2</fullName>
    </submittedName>
</protein>
<organism evidence="2 3">
    <name type="scientific">Frankliniella occidentalis</name>
    <name type="common">Western flower thrips</name>
    <name type="synonym">Euthrips occidentalis</name>
    <dbReference type="NCBI Taxonomy" id="133901"/>
    <lineage>
        <taxon>Eukaryota</taxon>
        <taxon>Metazoa</taxon>
        <taxon>Ecdysozoa</taxon>
        <taxon>Arthropoda</taxon>
        <taxon>Hexapoda</taxon>
        <taxon>Insecta</taxon>
        <taxon>Pterygota</taxon>
        <taxon>Neoptera</taxon>
        <taxon>Paraneoptera</taxon>
        <taxon>Thysanoptera</taxon>
        <taxon>Terebrantia</taxon>
        <taxon>Thripoidea</taxon>
        <taxon>Thripidae</taxon>
        <taxon>Frankliniella</taxon>
    </lineage>
</organism>